<dbReference type="Pfam" id="PF04978">
    <property type="entry name" value="MST"/>
    <property type="match status" value="1"/>
</dbReference>
<dbReference type="Gene3D" id="1.20.120.450">
    <property type="entry name" value="dinb family like domain"/>
    <property type="match status" value="1"/>
</dbReference>
<feature type="compositionally biased region" description="Basic and acidic residues" evidence="1">
    <location>
        <begin position="1"/>
        <end position="12"/>
    </location>
</feature>
<protein>
    <recommendedName>
        <fullName evidence="3">Mini-circle protein</fullName>
    </recommendedName>
</protein>
<evidence type="ECO:0000313" key="2">
    <source>
        <dbReference type="EMBL" id="CAA9364476.1"/>
    </source>
</evidence>
<gene>
    <name evidence="2" type="ORF">AVDCRST_MAG34-2821</name>
</gene>
<evidence type="ECO:0008006" key="3">
    <source>
        <dbReference type="Google" id="ProtNLM"/>
    </source>
</evidence>
<accession>A0A6J4MNL0</accession>
<dbReference type="SUPFAM" id="SSF109854">
    <property type="entry name" value="DinB/YfiT-like putative metalloenzymes"/>
    <property type="match status" value="1"/>
</dbReference>
<feature type="region of interest" description="Disordered" evidence="1">
    <location>
        <begin position="1"/>
        <end position="29"/>
    </location>
</feature>
<organism evidence="2">
    <name type="scientific">uncultured Nocardioidaceae bacterium</name>
    <dbReference type="NCBI Taxonomy" id="253824"/>
    <lineage>
        <taxon>Bacteria</taxon>
        <taxon>Bacillati</taxon>
        <taxon>Actinomycetota</taxon>
        <taxon>Actinomycetes</taxon>
        <taxon>Propionibacteriales</taxon>
        <taxon>Nocardioidaceae</taxon>
        <taxon>environmental samples</taxon>
    </lineage>
</organism>
<dbReference type="EMBL" id="CADCUI010000076">
    <property type="protein sequence ID" value="CAA9364476.1"/>
    <property type="molecule type" value="Genomic_DNA"/>
</dbReference>
<name>A0A6J4MNL0_9ACTN</name>
<proteinExistence type="predicted"/>
<dbReference type="InterPro" id="IPR007061">
    <property type="entry name" value="MST-like"/>
</dbReference>
<sequence length="199" mass="22635">MARVLHMSDHAAEGPVRSESGLTDDDFSPIWADDDRPRIPRVAGEREALAAYLEYYRATVEMKCRGLTPEQARTRSMPPSTLSVHGLVRHLAGVERWWFQQNFERRDVPFLFVAADDPDLDFDPPPDADFAADLGAWRAECAVSREIVAAHDLDDTARPLDWYEDVDLRWLMLRMITEYAQHCGHLDLLREGVDGRTGA</sequence>
<dbReference type="AlphaFoldDB" id="A0A6J4MNL0"/>
<dbReference type="InterPro" id="IPR034660">
    <property type="entry name" value="DinB/YfiT-like"/>
</dbReference>
<evidence type="ECO:0000256" key="1">
    <source>
        <dbReference type="SAM" id="MobiDB-lite"/>
    </source>
</evidence>
<reference evidence="2" key="1">
    <citation type="submission" date="2020-02" db="EMBL/GenBank/DDBJ databases">
        <authorList>
            <person name="Meier V. D."/>
        </authorList>
    </citation>
    <scope>NUCLEOTIDE SEQUENCE</scope>
    <source>
        <strain evidence="2">AVDCRST_MAG34</strain>
    </source>
</reference>